<reference evidence="1" key="1">
    <citation type="journal article" date="2008" name="Theor. Appl. Genet.">
        <title>Exploiting synteny in Cucumis for mapping of Psm: a unique locus controlling paternal mitochondrial sorting.</title>
        <authorList>
            <person name="Al-Faifi S."/>
            <person name="Meyer J.D."/>
            <person name="Garcia-Mas J."/>
            <person name="Monforte A.J."/>
            <person name="Havey M.J."/>
        </authorList>
    </citation>
    <scope>NUCLEOTIDE SEQUENCE</scope>
</reference>
<proteinExistence type="predicted"/>
<evidence type="ECO:0000313" key="1">
    <source>
        <dbReference type="EMBL" id="ACA35287.1"/>
    </source>
</evidence>
<dbReference type="AlphaFoldDB" id="B3U2C2"/>
<gene>
    <name evidence="1" type="primary">GRF</name>
</gene>
<protein>
    <submittedName>
        <fullName evidence="1">Growth regulating factor</fullName>
    </submittedName>
</protein>
<dbReference type="EMBL" id="EU500870">
    <property type="protein sequence ID" value="ACA35287.1"/>
    <property type="molecule type" value="Genomic_DNA"/>
</dbReference>
<accession>B3U2C2</accession>
<feature type="non-terminal residue" evidence="1">
    <location>
        <position position="1"/>
    </location>
</feature>
<name>B3U2C2_CUCSA</name>
<sequence length="54" mass="6378">FLERLRPRCMWRSQYFWPATTSLEQRHFLPSVLRHRPGSGSMAALPQYPACNTE</sequence>
<organism evidence="1">
    <name type="scientific">Cucumis sativus</name>
    <name type="common">Cucumber</name>
    <dbReference type="NCBI Taxonomy" id="3659"/>
    <lineage>
        <taxon>Eukaryota</taxon>
        <taxon>Viridiplantae</taxon>
        <taxon>Streptophyta</taxon>
        <taxon>Embryophyta</taxon>
        <taxon>Tracheophyta</taxon>
        <taxon>Spermatophyta</taxon>
        <taxon>Magnoliopsida</taxon>
        <taxon>eudicotyledons</taxon>
        <taxon>Gunneridae</taxon>
        <taxon>Pentapetalae</taxon>
        <taxon>rosids</taxon>
        <taxon>fabids</taxon>
        <taxon>Cucurbitales</taxon>
        <taxon>Cucurbitaceae</taxon>
        <taxon>Benincaseae</taxon>
        <taxon>Cucumis</taxon>
    </lineage>
</organism>